<reference evidence="8" key="1">
    <citation type="submission" date="2006-12" db="EMBL/GenBank/DDBJ databases">
        <authorList>
            <person name="Fouts D.E."/>
            <person name="Nelson K.E."/>
            <person name="Sebastian Y."/>
        </authorList>
    </citation>
    <scope>NUCLEOTIDE SEQUENCE [LARGE SCALE GENOMIC DNA]</scope>
    <source>
        <strain evidence="8">81-176</strain>
    </source>
</reference>
<keyword evidence="1" id="KW-0547">Nucleotide-binding</keyword>
<dbReference type="GO" id="GO:0003678">
    <property type="term" value="F:DNA helicase activity"/>
    <property type="evidence" value="ECO:0007669"/>
    <property type="project" value="InterPro"/>
</dbReference>
<evidence type="ECO:0000256" key="1">
    <source>
        <dbReference type="ARBA" id="ARBA00022741"/>
    </source>
</evidence>
<dbReference type="InterPro" id="IPR010285">
    <property type="entry name" value="DNA_helicase_pif1-like_DEAD"/>
</dbReference>
<evidence type="ECO:0000256" key="2">
    <source>
        <dbReference type="ARBA" id="ARBA00022801"/>
    </source>
</evidence>
<keyword evidence="4" id="KW-0067">ATP-binding</keyword>
<protein>
    <recommendedName>
        <fullName evidence="6">AAA+ ATPase domain-containing protein</fullName>
    </recommendedName>
</protein>
<dbReference type="CDD" id="cd18809">
    <property type="entry name" value="SF1_C_RecD"/>
    <property type="match status" value="1"/>
</dbReference>
<evidence type="ECO:0000256" key="3">
    <source>
        <dbReference type="ARBA" id="ARBA00022806"/>
    </source>
</evidence>
<evidence type="ECO:0000313" key="8">
    <source>
        <dbReference type="Proteomes" id="UP000000646"/>
    </source>
</evidence>
<evidence type="ECO:0000259" key="6">
    <source>
        <dbReference type="SMART" id="SM00382"/>
    </source>
</evidence>
<proteinExistence type="predicted"/>
<dbReference type="Pfam" id="PF02689">
    <property type="entry name" value="Herpes_Helicase"/>
    <property type="match status" value="1"/>
</dbReference>
<dbReference type="Proteomes" id="UP000000646">
    <property type="component" value="Chromosome"/>
</dbReference>
<dbReference type="Pfam" id="PF05970">
    <property type="entry name" value="PIF1"/>
    <property type="match status" value="1"/>
</dbReference>
<dbReference type="GO" id="GO:0016787">
    <property type="term" value="F:hydrolase activity"/>
    <property type="evidence" value="ECO:0007669"/>
    <property type="project" value="UniProtKB-KW"/>
</dbReference>
<dbReference type="PANTHER" id="PTHR47642">
    <property type="entry name" value="ATP-DEPENDENT DNA HELICASE"/>
    <property type="match status" value="1"/>
</dbReference>
<feature type="domain" description="AAA+ ATPase" evidence="6">
    <location>
        <begin position="10"/>
        <end position="215"/>
    </location>
</feature>
<dbReference type="eggNOG" id="COG0507">
    <property type="taxonomic scope" value="Bacteria"/>
</dbReference>
<dbReference type="Gene3D" id="3.40.50.300">
    <property type="entry name" value="P-loop containing nucleotide triphosphate hydrolases"/>
    <property type="match status" value="2"/>
</dbReference>
<dbReference type="GO" id="GO:0005524">
    <property type="term" value="F:ATP binding"/>
    <property type="evidence" value="ECO:0007669"/>
    <property type="project" value="UniProtKB-KW"/>
</dbReference>
<keyword evidence="2" id="KW-0378">Hydrolase</keyword>
<dbReference type="InterPro" id="IPR003840">
    <property type="entry name" value="DNA_helicase_dom"/>
</dbReference>
<dbReference type="SUPFAM" id="SSF52540">
    <property type="entry name" value="P-loop containing nucleoside triphosphate hydrolases"/>
    <property type="match status" value="2"/>
</dbReference>
<dbReference type="GO" id="GO:0006281">
    <property type="term" value="P:DNA repair"/>
    <property type="evidence" value="ECO:0007669"/>
    <property type="project" value="InterPro"/>
</dbReference>
<dbReference type="GO" id="GO:0000723">
    <property type="term" value="P:telomere maintenance"/>
    <property type="evidence" value="ECO:0007669"/>
    <property type="project" value="InterPro"/>
</dbReference>
<dbReference type="Gene3D" id="2.30.30.940">
    <property type="match status" value="1"/>
</dbReference>
<dbReference type="InterPro" id="IPR027417">
    <property type="entry name" value="P-loop_NTPase"/>
</dbReference>
<keyword evidence="5" id="KW-1133">Transmembrane helix</keyword>
<dbReference type="RefSeq" id="WP_002867436.1">
    <property type="nucleotide sequence ID" value="NC_008787.1"/>
</dbReference>
<evidence type="ECO:0000313" key="7">
    <source>
        <dbReference type="EMBL" id="EAQ71843.1"/>
    </source>
</evidence>
<organism evidence="7 8">
    <name type="scientific">Campylobacter jejuni subsp. jejuni serotype O:23/36 (strain 81-176)</name>
    <dbReference type="NCBI Taxonomy" id="354242"/>
    <lineage>
        <taxon>Bacteria</taxon>
        <taxon>Pseudomonadati</taxon>
        <taxon>Campylobacterota</taxon>
        <taxon>Epsilonproteobacteria</taxon>
        <taxon>Campylobacterales</taxon>
        <taxon>Campylobacteraceae</taxon>
        <taxon>Campylobacter</taxon>
    </lineage>
</organism>
<evidence type="ECO:0000256" key="5">
    <source>
        <dbReference type="SAM" id="Phobius"/>
    </source>
</evidence>
<dbReference type="KEGG" id="cjj:CJJ81176_0969"/>
<evidence type="ECO:0000256" key="4">
    <source>
        <dbReference type="ARBA" id="ARBA00022840"/>
    </source>
</evidence>
<accession>A0A0H3PGI1</accession>
<dbReference type="AlphaFoldDB" id="A0A0H3PGI1"/>
<keyword evidence="5" id="KW-0812">Transmembrane</keyword>
<name>A0A0H3PGI1_CAMJJ</name>
<keyword evidence="5" id="KW-0472">Membrane</keyword>
<dbReference type="SMART" id="SM00382">
    <property type="entry name" value="AAA"/>
    <property type="match status" value="1"/>
</dbReference>
<dbReference type="InterPro" id="IPR003593">
    <property type="entry name" value="AAA+_ATPase"/>
</dbReference>
<dbReference type="HOGENOM" id="CLU_001613_7_2_7"/>
<sequence length="447" mass="51905">MLDKLEKILAYDNVFLSGGAGVGKSFLTNELIKSYRKQKKLAIALGSSALSAFNIGGVTLHSFFCLGYCDDMMKLSALDRNQKQKEKLTKLKELLKTIELIIIDEISMVSANVFEMIGFRLKNSQFNGKILVVGDFFQLPPVIKEKKETLFNHSYYAFSSFFWQDLNFKNIKLSQPKRTQNMEFYNHLSLIRQGFLDEKILSFFESLRIDYKELENLEDDYTLLCGINKKVNNINQEKLSKLETPLVCFKAQVKKEDKRIKDEELDSWIRSLNILEELNIKIGARIIFCVNNWDKNYYNGEQGIIEDILYEEEKIYISIIKNNGMKILLEPYTFFMEELEQSGKDFVVNILASVTQFPIKLAYAITIHKSQGMSIEKLVCDIDHIFENGQLYVALSRATNPNTLKIYSTKKINFGFYFANILKIDSNVIEFYKKHNFLDLEIQEQII</sequence>
<dbReference type="EMBL" id="CP000538">
    <property type="protein sequence ID" value="EAQ71843.1"/>
    <property type="molecule type" value="Genomic_DNA"/>
</dbReference>
<keyword evidence="3" id="KW-0347">Helicase</keyword>
<feature type="transmembrane region" description="Helical" evidence="5">
    <location>
        <begin position="41"/>
        <end position="64"/>
    </location>
</feature>
<gene>
    <name evidence="7" type="ordered locus">CJJ81176_0969</name>
</gene>
<dbReference type="InterPro" id="IPR051055">
    <property type="entry name" value="PIF1_helicase"/>
</dbReference>